<sequence>MTDDDDDDDDDDSGSVHPLQDKALRTTSRLFSDFRFSGPPVCDVRCMPSRASCTAPNTCVCRPGWSGEHCDHCKPGTGCIHGTCFFPGQCVCHYGWTGPRCDVKKLFCALHKPCKNGGTCAHLGQYNYTCACAVGYKGRHCEITACHDGFCGRNGICFVSEQTRFCRCVAGYTGPTCQLRLESRKTVNAPLTSSTPPLLSSPLSSKQPLAPCVAMNCTENNLVNNLYKTPNPKDNSSCLGVLCNENTLEEKPEFSSLTTCETLTCYNGGECRQSPDTGVAICACPEPFRGRQCLDKNSASSSPSPCLSNPCRYGNPCFNILRSNEDNGTESFFCKCVEGLSGEMCEEIIVMDTSICASAPCRNGGNCVEYDGEFVCACRRGFRGRLCTKRRKSRRLRKLEVKIETTFYSPSLPPSSSSAATSLLANQFYCETALELYLMQLLLQIVLHTVIPLFIVVVCTF</sequence>
<feature type="domain" description="EGF-like" evidence="8">
    <location>
        <begin position="352"/>
        <end position="388"/>
    </location>
</feature>
<evidence type="ECO:0000256" key="6">
    <source>
        <dbReference type="PROSITE-ProRule" id="PRU00076"/>
    </source>
</evidence>
<dbReference type="PANTHER" id="PTHR24049:SF22">
    <property type="entry name" value="DROSOPHILA CRUMBS HOMOLOG"/>
    <property type="match status" value="1"/>
</dbReference>
<dbReference type="Proteomes" id="UP000762676">
    <property type="component" value="Unassembled WGS sequence"/>
</dbReference>
<dbReference type="SMART" id="SM00181">
    <property type="entry name" value="EGF"/>
    <property type="match status" value="7"/>
</dbReference>
<dbReference type="CDD" id="cd00054">
    <property type="entry name" value="EGF_CA"/>
    <property type="match status" value="2"/>
</dbReference>
<keyword evidence="3" id="KW-0677">Repeat</keyword>
<dbReference type="PROSITE" id="PS01186">
    <property type="entry name" value="EGF_2"/>
    <property type="match status" value="5"/>
</dbReference>
<keyword evidence="5" id="KW-0325">Glycoprotein</keyword>
<feature type="transmembrane region" description="Helical" evidence="7">
    <location>
        <begin position="436"/>
        <end position="459"/>
    </location>
</feature>
<feature type="domain" description="EGF-like" evidence="8">
    <location>
        <begin position="143"/>
        <end position="178"/>
    </location>
</feature>
<evidence type="ECO:0000259" key="8">
    <source>
        <dbReference type="PROSITE" id="PS50026"/>
    </source>
</evidence>
<dbReference type="SUPFAM" id="SSF57196">
    <property type="entry name" value="EGF/Laminin"/>
    <property type="match status" value="5"/>
</dbReference>
<evidence type="ECO:0000313" key="10">
    <source>
        <dbReference type="Proteomes" id="UP000762676"/>
    </source>
</evidence>
<feature type="domain" description="EGF-like" evidence="8">
    <location>
        <begin position="302"/>
        <end position="346"/>
    </location>
</feature>
<keyword evidence="7" id="KW-0472">Membrane</keyword>
<comment type="caution">
    <text evidence="9">The sequence shown here is derived from an EMBL/GenBank/DDBJ whole genome shotgun (WGS) entry which is preliminary data.</text>
</comment>
<name>A0AAV4HT66_9GAST</name>
<keyword evidence="1 6" id="KW-0245">EGF-like domain</keyword>
<dbReference type="SMART" id="SM00179">
    <property type="entry name" value="EGF_CA"/>
    <property type="match status" value="2"/>
</dbReference>
<dbReference type="FunFam" id="2.10.25.10:FF:000064">
    <property type="entry name" value="Delta-like protein"/>
    <property type="match status" value="1"/>
</dbReference>
<feature type="disulfide bond" evidence="6">
    <location>
        <begin position="378"/>
        <end position="387"/>
    </location>
</feature>
<dbReference type="EMBL" id="BMAT01002136">
    <property type="protein sequence ID" value="GFR99966.1"/>
    <property type="molecule type" value="Genomic_DNA"/>
</dbReference>
<keyword evidence="7" id="KW-1133">Transmembrane helix</keyword>
<evidence type="ECO:0000313" key="9">
    <source>
        <dbReference type="EMBL" id="GFR99966.1"/>
    </source>
</evidence>
<feature type="disulfide bond" evidence="6">
    <location>
        <begin position="168"/>
        <end position="177"/>
    </location>
</feature>
<feature type="disulfide bond" evidence="6">
    <location>
        <begin position="132"/>
        <end position="141"/>
    </location>
</feature>
<dbReference type="InterPro" id="IPR000742">
    <property type="entry name" value="EGF"/>
</dbReference>
<evidence type="ECO:0000256" key="2">
    <source>
        <dbReference type="ARBA" id="ARBA00022729"/>
    </source>
</evidence>
<gene>
    <name evidence="9" type="ORF">ElyMa_001060200</name>
</gene>
<feature type="domain" description="EGF-like" evidence="8">
    <location>
        <begin position="104"/>
        <end position="142"/>
    </location>
</feature>
<dbReference type="GO" id="GO:0005509">
    <property type="term" value="F:calcium ion binding"/>
    <property type="evidence" value="ECO:0007669"/>
    <property type="project" value="InterPro"/>
</dbReference>
<comment type="caution">
    <text evidence="6">Lacks conserved residue(s) required for the propagation of feature annotation.</text>
</comment>
<evidence type="ECO:0000256" key="3">
    <source>
        <dbReference type="ARBA" id="ARBA00022737"/>
    </source>
</evidence>
<evidence type="ECO:0000256" key="5">
    <source>
        <dbReference type="ARBA" id="ARBA00023180"/>
    </source>
</evidence>
<keyword evidence="7" id="KW-0812">Transmembrane</keyword>
<accession>A0AAV4HT66</accession>
<dbReference type="GO" id="GO:0007157">
    <property type="term" value="P:heterophilic cell-cell adhesion via plasma membrane cell adhesion molecules"/>
    <property type="evidence" value="ECO:0007669"/>
    <property type="project" value="TreeGrafter"/>
</dbReference>
<dbReference type="GO" id="GO:0045197">
    <property type="term" value="P:establishment or maintenance of epithelial cell apical/basal polarity"/>
    <property type="evidence" value="ECO:0007669"/>
    <property type="project" value="TreeGrafter"/>
</dbReference>
<evidence type="ECO:0000256" key="7">
    <source>
        <dbReference type="SAM" id="Phobius"/>
    </source>
</evidence>
<dbReference type="AlphaFoldDB" id="A0AAV4HT66"/>
<dbReference type="Pfam" id="PF00008">
    <property type="entry name" value="EGF"/>
    <property type="match status" value="2"/>
</dbReference>
<dbReference type="PROSITE" id="PS00022">
    <property type="entry name" value="EGF_1"/>
    <property type="match status" value="7"/>
</dbReference>
<keyword evidence="2" id="KW-0732">Signal</keyword>
<dbReference type="InterPro" id="IPR051022">
    <property type="entry name" value="Notch_Cell-Fate_Det"/>
</dbReference>
<feature type="disulfide bond" evidence="6">
    <location>
        <begin position="265"/>
        <end position="282"/>
    </location>
</feature>
<evidence type="ECO:0000256" key="1">
    <source>
        <dbReference type="ARBA" id="ARBA00022536"/>
    </source>
</evidence>
<dbReference type="InterPro" id="IPR001881">
    <property type="entry name" value="EGF-like_Ca-bd_dom"/>
</dbReference>
<dbReference type="PANTHER" id="PTHR24049">
    <property type="entry name" value="CRUMBS FAMILY MEMBER"/>
    <property type="match status" value="1"/>
</dbReference>
<dbReference type="GO" id="GO:0005886">
    <property type="term" value="C:plasma membrane"/>
    <property type="evidence" value="ECO:0007669"/>
    <property type="project" value="TreeGrafter"/>
</dbReference>
<reference evidence="9 10" key="1">
    <citation type="journal article" date="2021" name="Elife">
        <title>Chloroplast acquisition without the gene transfer in kleptoplastic sea slugs, Plakobranchus ocellatus.</title>
        <authorList>
            <person name="Maeda T."/>
            <person name="Takahashi S."/>
            <person name="Yoshida T."/>
            <person name="Shimamura S."/>
            <person name="Takaki Y."/>
            <person name="Nagai Y."/>
            <person name="Toyoda A."/>
            <person name="Suzuki Y."/>
            <person name="Arimoto A."/>
            <person name="Ishii H."/>
            <person name="Satoh N."/>
            <person name="Nishiyama T."/>
            <person name="Hasebe M."/>
            <person name="Maruyama T."/>
            <person name="Minagawa J."/>
            <person name="Obokata J."/>
            <person name="Shigenobu S."/>
        </authorList>
    </citation>
    <scope>NUCLEOTIDE SEQUENCE [LARGE SCALE GENOMIC DNA]</scope>
</reference>
<dbReference type="FunFam" id="2.10.25.10:FF:000255">
    <property type="entry name" value="Sushi, nidogen and EGF-like domains 1"/>
    <property type="match status" value="1"/>
</dbReference>
<protein>
    <submittedName>
        <fullName evidence="9">Delta-like protein</fullName>
    </submittedName>
</protein>
<keyword evidence="4 6" id="KW-1015">Disulfide bond</keyword>
<proteinExistence type="predicted"/>
<organism evidence="9 10">
    <name type="scientific">Elysia marginata</name>
    <dbReference type="NCBI Taxonomy" id="1093978"/>
    <lineage>
        <taxon>Eukaryota</taxon>
        <taxon>Metazoa</taxon>
        <taxon>Spiralia</taxon>
        <taxon>Lophotrochozoa</taxon>
        <taxon>Mollusca</taxon>
        <taxon>Gastropoda</taxon>
        <taxon>Heterobranchia</taxon>
        <taxon>Euthyneura</taxon>
        <taxon>Panpulmonata</taxon>
        <taxon>Sacoglossa</taxon>
        <taxon>Placobranchoidea</taxon>
        <taxon>Plakobranchidae</taxon>
        <taxon>Elysia</taxon>
    </lineage>
</organism>
<dbReference type="PROSITE" id="PS50026">
    <property type="entry name" value="EGF_3"/>
    <property type="match status" value="5"/>
</dbReference>
<evidence type="ECO:0000256" key="4">
    <source>
        <dbReference type="ARBA" id="ARBA00023157"/>
    </source>
</evidence>
<dbReference type="Gene3D" id="2.10.25.10">
    <property type="entry name" value="Laminin"/>
    <property type="match status" value="6"/>
</dbReference>
<dbReference type="GO" id="GO:0032991">
    <property type="term" value="C:protein-containing complex"/>
    <property type="evidence" value="ECO:0007669"/>
    <property type="project" value="TreeGrafter"/>
</dbReference>
<keyword evidence="10" id="KW-1185">Reference proteome</keyword>
<feature type="domain" description="EGF-like" evidence="8">
    <location>
        <begin position="256"/>
        <end position="294"/>
    </location>
</feature>
<feature type="disulfide bond" evidence="6">
    <location>
        <begin position="336"/>
        <end position="345"/>
    </location>
</feature>
<feature type="disulfide bond" evidence="6">
    <location>
        <begin position="284"/>
        <end position="293"/>
    </location>
</feature>